<dbReference type="Proteomes" id="UP000177246">
    <property type="component" value="Unassembled WGS sequence"/>
</dbReference>
<proteinExistence type="predicted"/>
<evidence type="ECO:0000313" key="2">
    <source>
        <dbReference type="Proteomes" id="UP000177246"/>
    </source>
</evidence>
<organism evidence="1 2">
    <name type="scientific">Candidatus Liptonbacteria bacterium RIFOXYC1_FULL_36_8</name>
    <dbReference type="NCBI Taxonomy" id="1798655"/>
    <lineage>
        <taxon>Bacteria</taxon>
        <taxon>Candidatus Liptoniibacteriota</taxon>
    </lineage>
</organism>
<dbReference type="Pfam" id="PF13489">
    <property type="entry name" value="Methyltransf_23"/>
    <property type="match status" value="1"/>
</dbReference>
<sequence>MKNLFDQLEINIAEKHKEINSTSLKIHPFKPLSFIKINLHLFLNKIGLFSKLAETGFIRRWFNEFNFYWQKELNGRPLKFHDFFYLHSLYRSRYQNLKLEDETNPNQFLADWQKPGNIYQIFSCAYQYGINPFSFLPFKKHLKKKMKILEYGCGFAPIVTSLFHYQPNKFNLTIADIPNFTFHYAKWKLKPFGIKTIDINPALFPPLSKYDIIFIITVLEHLTNPLEVIKHLTNHLNPDGSLIFDYIKSNAEGLDTKQSLLARQEVINFIKENFKIIQGNLNAENIKTIIAIKKA</sequence>
<gene>
    <name evidence="1" type="ORF">A2430_01965</name>
</gene>
<comment type="caution">
    <text evidence="1">The sequence shown here is derived from an EMBL/GenBank/DDBJ whole genome shotgun (WGS) entry which is preliminary data.</text>
</comment>
<dbReference type="SUPFAM" id="SSF53335">
    <property type="entry name" value="S-adenosyl-L-methionine-dependent methyltransferases"/>
    <property type="match status" value="1"/>
</dbReference>
<dbReference type="AlphaFoldDB" id="A0A1G2CQ12"/>
<protein>
    <recommendedName>
        <fullName evidence="3">Methyltransferase type 12 domain-containing protein</fullName>
    </recommendedName>
</protein>
<reference evidence="1 2" key="1">
    <citation type="journal article" date="2016" name="Nat. Commun.">
        <title>Thousands of microbial genomes shed light on interconnected biogeochemical processes in an aquifer system.</title>
        <authorList>
            <person name="Anantharaman K."/>
            <person name="Brown C.T."/>
            <person name="Hug L.A."/>
            <person name="Sharon I."/>
            <person name="Castelle C.J."/>
            <person name="Probst A.J."/>
            <person name="Thomas B.C."/>
            <person name="Singh A."/>
            <person name="Wilkins M.J."/>
            <person name="Karaoz U."/>
            <person name="Brodie E.L."/>
            <person name="Williams K.H."/>
            <person name="Hubbard S.S."/>
            <person name="Banfield J.F."/>
        </authorList>
    </citation>
    <scope>NUCLEOTIDE SEQUENCE [LARGE SCALE GENOMIC DNA]</scope>
</reference>
<dbReference type="EMBL" id="MHLF01000017">
    <property type="protein sequence ID" value="OGZ03496.1"/>
    <property type="molecule type" value="Genomic_DNA"/>
</dbReference>
<dbReference type="Gene3D" id="3.40.50.150">
    <property type="entry name" value="Vaccinia Virus protein VP39"/>
    <property type="match status" value="1"/>
</dbReference>
<evidence type="ECO:0008006" key="3">
    <source>
        <dbReference type="Google" id="ProtNLM"/>
    </source>
</evidence>
<name>A0A1G2CQ12_9BACT</name>
<evidence type="ECO:0000313" key="1">
    <source>
        <dbReference type="EMBL" id="OGZ03496.1"/>
    </source>
</evidence>
<accession>A0A1G2CQ12</accession>
<dbReference type="InterPro" id="IPR029063">
    <property type="entry name" value="SAM-dependent_MTases_sf"/>
</dbReference>